<accession>A0A4U3KSW7</accession>
<dbReference type="OrthoDB" id="9812708at2"/>
<dbReference type="InterPro" id="IPR050663">
    <property type="entry name" value="Ankyrin-SOCS_Box"/>
</dbReference>
<dbReference type="PANTHER" id="PTHR24193">
    <property type="entry name" value="ANKYRIN REPEAT PROTEIN"/>
    <property type="match status" value="1"/>
</dbReference>
<dbReference type="EMBL" id="SZQL01000021">
    <property type="protein sequence ID" value="TKK65392.1"/>
    <property type="molecule type" value="Genomic_DNA"/>
</dbReference>
<dbReference type="Pfam" id="PF13637">
    <property type="entry name" value="Ank_4"/>
    <property type="match status" value="1"/>
</dbReference>
<evidence type="ECO:0000256" key="2">
    <source>
        <dbReference type="ARBA" id="ARBA00023043"/>
    </source>
</evidence>
<dbReference type="PROSITE" id="PS50297">
    <property type="entry name" value="ANK_REP_REGION"/>
    <property type="match status" value="2"/>
</dbReference>
<proteinExistence type="predicted"/>
<dbReference type="InterPro" id="IPR036770">
    <property type="entry name" value="Ankyrin_rpt-contain_sf"/>
</dbReference>
<evidence type="ECO:0000313" key="4">
    <source>
        <dbReference type="EMBL" id="TKK65392.1"/>
    </source>
</evidence>
<feature type="repeat" description="ANK" evidence="3">
    <location>
        <begin position="101"/>
        <end position="135"/>
    </location>
</feature>
<dbReference type="InterPro" id="IPR002110">
    <property type="entry name" value="Ankyrin_rpt"/>
</dbReference>
<feature type="repeat" description="ANK" evidence="3">
    <location>
        <begin position="136"/>
        <end position="162"/>
    </location>
</feature>
<dbReference type="SUPFAM" id="SSF48403">
    <property type="entry name" value="Ankyrin repeat"/>
    <property type="match status" value="1"/>
</dbReference>
<dbReference type="GO" id="GO:0000976">
    <property type="term" value="F:transcription cis-regulatory region binding"/>
    <property type="evidence" value="ECO:0007669"/>
    <property type="project" value="TreeGrafter"/>
</dbReference>
<dbReference type="PROSITE" id="PS50088">
    <property type="entry name" value="ANK_REPEAT"/>
    <property type="match status" value="3"/>
</dbReference>
<dbReference type="RefSeq" id="WP_137263590.1">
    <property type="nucleotide sequence ID" value="NZ_SZQL01000021.1"/>
</dbReference>
<keyword evidence="1" id="KW-0677">Repeat</keyword>
<name>A0A4U3KSW7_9BACT</name>
<evidence type="ECO:0000313" key="5">
    <source>
        <dbReference type="Proteomes" id="UP000305848"/>
    </source>
</evidence>
<evidence type="ECO:0000256" key="1">
    <source>
        <dbReference type="ARBA" id="ARBA00022737"/>
    </source>
</evidence>
<evidence type="ECO:0000256" key="3">
    <source>
        <dbReference type="PROSITE-ProRule" id="PRU00023"/>
    </source>
</evidence>
<keyword evidence="2 3" id="KW-0040">ANK repeat</keyword>
<dbReference type="AlphaFoldDB" id="A0A4U3KSW7"/>
<sequence length="162" mass="17582">MGRITSLMQAAVFADTMTIRLLIKKGVDVNAKPWGSSALINAARYANWPVVICLLNNGADADVQDEINMPPALWAAEFNNAKVLQLLLQKTKNINTTDSLAGMTPLMWATYNEHDNPQIIQMLLDKGASINVKDKNGETALSWAMKKGNTATVALLKKAGAE</sequence>
<dbReference type="Proteomes" id="UP000305848">
    <property type="component" value="Unassembled WGS sequence"/>
</dbReference>
<protein>
    <submittedName>
        <fullName evidence="4">Uncharacterized protein</fullName>
    </submittedName>
</protein>
<reference evidence="4 5" key="1">
    <citation type="submission" date="2019-05" db="EMBL/GenBank/DDBJ databases">
        <title>Panacibacter sp. strain 17mud1-8 Genome sequencing and assembly.</title>
        <authorList>
            <person name="Chhetri G."/>
        </authorList>
    </citation>
    <scope>NUCLEOTIDE SEQUENCE [LARGE SCALE GENOMIC DNA]</scope>
    <source>
        <strain evidence="4 5">17mud1-8</strain>
    </source>
</reference>
<keyword evidence="5" id="KW-1185">Reference proteome</keyword>
<gene>
    <name evidence="4" type="ORF">FC093_19985</name>
</gene>
<dbReference type="GO" id="GO:0045944">
    <property type="term" value="P:positive regulation of transcription by RNA polymerase II"/>
    <property type="evidence" value="ECO:0007669"/>
    <property type="project" value="TreeGrafter"/>
</dbReference>
<feature type="repeat" description="ANK" evidence="3">
    <location>
        <begin position="34"/>
        <end position="66"/>
    </location>
</feature>
<comment type="caution">
    <text evidence="4">The sequence shown here is derived from an EMBL/GenBank/DDBJ whole genome shotgun (WGS) entry which is preliminary data.</text>
</comment>
<dbReference type="SMART" id="SM00248">
    <property type="entry name" value="ANK"/>
    <property type="match status" value="5"/>
</dbReference>
<dbReference type="PANTHER" id="PTHR24193:SF121">
    <property type="entry name" value="ADA2A-CONTAINING COMPLEX COMPONENT 3, ISOFORM D"/>
    <property type="match status" value="1"/>
</dbReference>
<organism evidence="4 5">
    <name type="scientific">Ilyomonas limi</name>
    <dbReference type="NCBI Taxonomy" id="2575867"/>
    <lineage>
        <taxon>Bacteria</taxon>
        <taxon>Pseudomonadati</taxon>
        <taxon>Bacteroidota</taxon>
        <taxon>Chitinophagia</taxon>
        <taxon>Chitinophagales</taxon>
        <taxon>Chitinophagaceae</taxon>
        <taxon>Ilyomonas</taxon>
    </lineage>
</organism>
<dbReference type="Pfam" id="PF12796">
    <property type="entry name" value="Ank_2"/>
    <property type="match status" value="1"/>
</dbReference>
<dbReference type="Gene3D" id="1.25.40.20">
    <property type="entry name" value="Ankyrin repeat-containing domain"/>
    <property type="match status" value="2"/>
</dbReference>